<feature type="repeat" description="WD" evidence="4">
    <location>
        <begin position="330"/>
        <end position="359"/>
    </location>
</feature>
<dbReference type="InterPro" id="IPR036322">
    <property type="entry name" value="WD40_repeat_dom_sf"/>
</dbReference>
<dbReference type="InterPro" id="IPR020472">
    <property type="entry name" value="WD40_PAC1"/>
</dbReference>
<dbReference type="CDD" id="cd00200">
    <property type="entry name" value="WD40"/>
    <property type="match status" value="1"/>
</dbReference>
<dbReference type="InterPro" id="IPR045160">
    <property type="entry name" value="ATG16"/>
</dbReference>
<dbReference type="AlphaFoldDB" id="A0A8C4N8M1"/>
<dbReference type="InterPro" id="IPR001680">
    <property type="entry name" value="WD40_rpt"/>
</dbReference>
<dbReference type="GO" id="GO:0000045">
    <property type="term" value="P:autophagosome assembly"/>
    <property type="evidence" value="ECO:0007669"/>
    <property type="project" value="InterPro"/>
</dbReference>
<evidence type="ECO:0000256" key="2">
    <source>
        <dbReference type="ARBA" id="ARBA00022574"/>
    </source>
</evidence>
<name>A0A8C4N8M1_EPTBU</name>
<dbReference type="Proteomes" id="UP000694388">
    <property type="component" value="Unplaced"/>
</dbReference>
<evidence type="ECO:0000313" key="7">
    <source>
        <dbReference type="Ensembl" id="ENSEBUP00000002804.1"/>
    </source>
</evidence>
<proteinExistence type="inferred from homology"/>
<dbReference type="InterPro" id="IPR013923">
    <property type="entry name" value="Autophagy-rel_prot_16_dom"/>
</dbReference>
<dbReference type="InterPro" id="IPR015943">
    <property type="entry name" value="WD40/YVTN_repeat-like_dom_sf"/>
</dbReference>
<evidence type="ECO:0000313" key="8">
    <source>
        <dbReference type="Proteomes" id="UP000694388"/>
    </source>
</evidence>
<feature type="repeat" description="WD" evidence="4">
    <location>
        <begin position="192"/>
        <end position="233"/>
    </location>
</feature>
<dbReference type="GeneTree" id="ENSGT00940000153936"/>
<feature type="repeat" description="WD" evidence="4">
    <location>
        <begin position="121"/>
        <end position="154"/>
    </location>
</feature>
<evidence type="ECO:0000256" key="1">
    <source>
        <dbReference type="ARBA" id="ARBA00009271"/>
    </source>
</evidence>
<evidence type="ECO:0000256" key="5">
    <source>
        <dbReference type="SAM" id="MobiDB-lite"/>
    </source>
</evidence>
<dbReference type="InterPro" id="IPR019775">
    <property type="entry name" value="WD40_repeat_CS"/>
</dbReference>
<reference evidence="7" key="2">
    <citation type="submission" date="2025-09" db="UniProtKB">
        <authorList>
            <consortium name="Ensembl"/>
        </authorList>
    </citation>
    <scope>IDENTIFICATION</scope>
</reference>
<dbReference type="OMA" id="IIHLYSA"/>
<dbReference type="SMART" id="SM00320">
    <property type="entry name" value="WD40"/>
    <property type="match status" value="6"/>
</dbReference>
<dbReference type="CDD" id="cd22887">
    <property type="entry name" value="Atg16_CCD"/>
    <property type="match status" value="1"/>
</dbReference>
<dbReference type="PANTHER" id="PTHR19878:SF8">
    <property type="entry name" value="AUTOPHAGY-RELATED 16, ISOFORM F"/>
    <property type="match status" value="1"/>
</dbReference>
<dbReference type="PROSITE" id="PS50082">
    <property type="entry name" value="WD_REPEATS_2"/>
    <property type="match status" value="3"/>
</dbReference>
<comment type="similarity">
    <text evidence="1">Belongs to the WD repeat ATG16 family.</text>
</comment>
<sequence length="395" mass="44118">ITLNCKLTDKEKELQEVLMEQGKKHEARLQGEVQRLQADLAELRKANQTLKDEYEALQMACTALEEKLRGTEEDNRELIARWMAEKSHEADRMNSENEKDTRKRQAKLTKELADAAQEPVYDAHDGEVNAVRFHQSSRLLVTGGTDRKVKLWDMLAGKCECRGPLTGSNAGITSLDFDITVIIIFIPRRHTLTGHSGKVLSAKFMPDGVRVVSGSHDRTLKLWDLRSRACTRTIFAGSSCNDVVCTEQCVISGHFDKKIRFWDTRAESTRAELTFAGRVTSLCISPDHSDLLSCSRDDNLYITDLRTMKNKLILTGDGFKCGADWTRAVYSPDGQYIAAGSADGTLYVWNAESAKLELMQGKQHSAAIHAVCWSPNGDCLVSVDKACRAVIWSAF</sequence>
<dbReference type="GO" id="GO:0034045">
    <property type="term" value="C:phagophore assembly site membrane"/>
    <property type="evidence" value="ECO:0007669"/>
    <property type="project" value="TreeGrafter"/>
</dbReference>
<organism evidence="7 8">
    <name type="scientific">Eptatretus burgeri</name>
    <name type="common">Inshore hagfish</name>
    <dbReference type="NCBI Taxonomy" id="7764"/>
    <lineage>
        <taxon>Eukaryota</taxon>
        <taxon>Metazoa</taxon>
        <taxon>Chordata</taxon>
        <taxon>Craniata</taxon>
        <taxon>Vertebrata</taxon>
        <taxon>Cyclostomata</taxon>
        <taxon>Myxini</taxon>
        <taxon>Myxiniformes</taxon>
        <taxon>Myxinidae</taxon>
        <taxon>Eptatretinae</taxon>
        <taxon>Eptatretus</taxon>
    </lineage>
</organism>
<feature type="domain" description="Autophagy-related protein 16" evidence="6">
    <location>
        <begin position="5"/>
        <end position="94"/>
    </location>
</feature>
<dbReference type="Ensembl" id="ENSEBUT00000003165.1">
    <property type="protein sequence ID" value="ENSEBUP00000002804.1"/>
    <property type="gene ID" value="ENSEBUG00000002047.1"/>
</dbReference>
<dbReference type="GO" id="GO:0043495">
    <property type="term" value="F:protein-membrane adaptor activity"/>
    <property type="evidence" value="ECO:0007669"/>
    <property type="project" value="TreeGrafter"/>
</dbReference>
<evidence type="ECO:0000256" key="4">
    <source>
        <dbReference type="PROSITE-ProRule" id="PRU00221"/>
    </source>
</evidence>
<evidence type="ECO:0000256" key="3">
    <source>
        <dbReference type="ARBA" id="ARBA00022737"/>
    </source>
</evidence>
<feature type="region of interest" description="Disordered" evidence="5">
    <location>
        <begin position="86"/>
        <end position="105"/>
    </location>
</feature>
<dbReference type="PANTHER" id="PTHR19878">
    <property type="entry name" value="AUTOPHAGY PROTEIN 16-LIKE"/>
    <property type="match status" value="1"/>
</dbReference>
<dbReference type="Pfam" id="PF08614">
    <property type="entry name" value="ATG16"/>
    <property type="match status" value="1"/>
</dbReference>
<evidence type="ECO:0000259" key="6">
    <source>
        <dbReference type="Pfam" id="PF08614"/>
    </source>
</evidence>
<keyword evidence="2 4" id="KW-0853">WD repeat</keyword>
<keyword evidence="3" id="KW-0677">Repeat</keyword>
<dbReference type="Gene3D" id="1.20.5.170">
    <property type="match status" value="1"/>
</dbReference>
<reference evidence="7" key="1">
    <citation type="submission" date="2025-08" db="UniProtKB">
        <authorList>
            <consortium name="Ensembl"/>
        </authorList>
    </citation>
    <scope>IDENTIFICATION</scope>
</reference>
<accession>A0A8C4N8M1</accession>
<dbReference type="PROSITE" id="PS50294">
    <property type="entry name" value="WD_REPEATS_REGION"/>
    <property type="match status" value="2"/>
</dbReference>
<dbReference type="PRINTS" id="PR00320">
    <property type="entry name" value="GPROTEINBRPT"/>
</dbReference>
<protein>
    <submittedName>
        <fullName evidence="7">ATG16 autophagy related 16-like 1 (S. cerevisiae)</fullName>
    </submittedName>
</protein>
<dbReference type="PROSITE" id="PS00678">
    <property type="entry name" value="WD_REPEATS_1"/>
    <property type="match status" value="3"/>
</dbReference>
<dbReference type="Gene3D" id="2.130.10.10">
    <property type="entry name" value="YVTN repeat-like/Quinoprotein amine dehydrogenase"/>
    <property type="match status" value="3"/>
</dbReference>
<dbReference type="GO" id="GO:0034274">
    <property type="term" value="C:Atg12-Atg5-Atg16 complex"/>
    <property type="evidence" value="ECO:0007669"/>
    <property type="project" value="TreeGrafter"/>
</dbReference>
<dbReference type="Pfam" id="PF00400">
    <property type="entry name" value="WD40"/>
    <property type="match status" value="5"/>
</dbReference>
<dbReference type="GO" id="GO:0000421">
    <property type="term" value="C:autophagosome membrane"/>
    <property type="evidence" value="ECO:0007669"/>
    <property type="project" value="TreeGrafter"/>
</dbReference>
<keyword evidence="8" id="KW-1185">Reference proteome</keyword>
<dbReference type="SUPFAM" id="SSF50978">
    <property type="entry name" value="WD40 repeat-like"/>
    <property type="match status" value="1"/>
</dbReference>